<keyword evidence="1" id="KW-0732">Signal</keyword>
<feature type="chain" id="PRO_5026261200" evidence="1">
    <location>
        <begin position="24"/>
        <end position="135"/>
    </location>
</feature>
<dbReference type="AlphaFoldDB" id="A0A6G6GLB0"/>
<keyword evidence="3" id="KW-1185">Reference proteome</keyword>
<dbReference type="EMBL" id="CP049057">
    <property type="protein sequence ID" value="QIE59376.1"/>
    <property type="molecule type" value="Genomic_DNA"/>
</dbReference>
<organism evidence="2 3">
    <name type="scientific">Rasiella rasia</name>
    <dbReference type="NCBI Taxonomy" id="2744027"/>
    <lineage>
        <taxon>Bacteria</taxon>
        <taxon>Pseudomonadati</taxon>
        <taxon>Bacteroidota</taxon>
        <taxon>Flavobacteriia</taxon>
        <taxon>Flavobacteriales</taxon>
        <taxon>Flavobacteriaceae</taxon>
        <taxon>Rasiella</taxon>
    </lineage>
</organism>
<proteinExistence type="predicted"/>
<dbReference type="NCBIfam" id="NF047658">
    <property type="entry name" value="HYC_CC_PP"/>
    <property type="match status" value="1"/>
</dbReference>
<dbReference type="Proteomes" id="UP000505306">
    <property type="component" value="Chromosome"/>
</dbReference>
<sequence>MKQIFSIALSLLLLLSSSGIAYAQHFCGDFEMMATFTIGEKSLSCGMASVDDGCEDEEAEEHTCCDNQYTKVTTDDNFSTSQDTFQVPTNFVAAFVSVFVLQFETSAATEVAELWHYKPPPLIKNIPVLYETFLI</sequence>
<feature type="signal peptide" evidence="1">
    <location>
        <begin position="1"/>
        <end position="23"/>
    </location>
</feature>
<dbReference type="InterPro" id="IPR058060">
    <property type="entry name" value="HYC_CC_PP"/>
</dbReference>
<protein>
    <submittedName>
        <fullName evidence="2">Uncharacterized protein</fullName>
    </submittedName>
</protein>
<dbReference type="KEGG" id="mgel:G5B37_07300"/>
<gene>
    <name evidence="2" type="ORF">G5B37_07300</name>
</gene>
<evidence type="ECO:0000256" key="1">
    <source>
        <dbReference type="SAM" id="SignalP"/>
    </source>
</evidence>
<dbReference type="Pfam" id="PF26622">
    <property type="entry name" value="DUF8199"/>
    <property type="match status" value="1"/>
</dbReference>
<reference evidence="2 3" key="1">
    <citation type="submission" date="2020-02" db="EMBL/GenBank/DDBJ databases">
        <title>Complete genome sequence of Flavobacteriaceae bacterium.</title>
        <authorList>
            <person name="Kim S.-J."/>
            <person name="Kim Y.-S."/>
            <person name="Kim K.-H."/>
        </authorList>
    </citation>
    <scope>NUCLEOTIDE SEQUENCE [LARGE SCALE GENOMIC DNA]</scope>
    <source>
        <strain evidence="2 3">RR4-40</strain>
    </source>
</reference>
<name>A0A6G6GLB0_9FLAO</name>
<dbReference type="RefSeq" id="WP_164679391.1">
    <property type="nucleotide sequence ID" value="NZ_CP049057.1"/>
</dbReference>
<accession>A0A6G6GLB0</accession>
<dbReference type="InterPro" id="IPR058512">
    <property type="entry name" value="DUF8199"/>
</dbReference>
<evidence type="ECO:0000313" key="2">
    <source>
        <dbReference type="EMBL" id="QIE59376.1"/>
    </source>
</evidence>
<evidence type="ECO:0000313" key="3">
    <source>
        <dbReference type="Proteomes" id="UP000505306"/>
    </source>
</evidence>